<gene>
    <name evidence="2" type="ORF">LDC_2085</name>
</gene>
<sequence>MEEARQRMLERAGRILEPILDIDTGPGRMAYILAKADLRLTTLDILKEAQEVAKICAKRYKVLSKIKFIPMAAQKLRFNNGSFSTAISVNLLHDVKNPYRVVQEM</sequence>
<dbReference type="GO" id="GO:0032259">
    <property type="term" value="P:methylation"/>
    <property type="evidence" value="ECO:0007669"/>
    <property type="project" value="UniProtKB-KW"/>
</dbReference>
<evidence type="ECO:0000259" key="1">
    <source>
        <dbReference type="Pfam" id="PF08241"/>
    </source>
</evidence>
<comment type="caution">
    <text evidence="2">The sequence shown here is derived from an EMBL/GenBank/DDBJ whole genome shotgun (WGS) entry which is preliminary data.</text>
</comment>
<feature type="non-terminal residue" evidence="2">
    <location>
        <position position="105"/>
    </location>
</feature>
<dbReference type="SUPFAM" id="SSF53335">
    <property type="entry name" value="S-adenosyl-L-methionine-dependent methyltransferases"/>
    <property type="match status" value="1"/>
</dbReference>
<dbReference type="GO" id="GO:0008757">
    <property type="term" value="F:S-adenosylmethionine-dependent methyltransferase activity"/>
    <property type="evidence" value="ECO:0007669"/>
    <property type="project" value="InterPro"/>
</dbReference>
<feature type="domain" description="Methyltransferase type 11" evidence="1">
    <location>
        <begin position="20"/>
        <end position="105"/>
    </location>
</feature>
<reference evidence="2" key="1">
    <citation type="submission" date="2010-07" db="EMBL/GenBank/DDBJ databases">
        <authorList>
            <consortium name="CONSOLIDER consortium CSD2007-00005"/>
            <person name="Guazzaroni M.-E."/>
            <person name="Richter M."/>
            <person name="Garcia-Salamanca A."/>
            <person name="Yarza P."/>
            <person name="Ferrer M."/>
        </authorList>
    </citation>
    <scope>NUCLEOTIDE SEQUENCE</scope>
</reference>
<dbReference type="InterPro" id="IPR013216">
    <property type="entry name" value="Methyltransf_11"/>
</dbReference>
<keyword evidence="2" id="KW-0489">Methyltransferase</keyword>
<dbReference type="EMBL" id="ADZX01000628">
    <property type="protein sequence ID" value="EFK95879.1"/>
    <property type="molecule type" value="Genomic_DNA"/>
</dbReference>
<dbReference type="InterPro" id="IPR029063">
    <property type="entry name" value="SAM-dependent_MTases_sf"/>
</dbReference>
<evidence type="ECO:0000313" key="2">
    <source>
        <dbReference type="EMBL" id="EFK95879.1"/>
    </source>
</evidence>
<keyword evidence="2" id="KW-0808">Transferase</keyword>
<dbReference type="Gene3D" id="3.40.50.150">
    <property type="entry name" value="Vaccinia Virus protein VP39"/>
    <property type="match status" value="1"/>
</dbReference>
<reference evidence="2" key="2">
    <citation type="journal article" date="2011" name="Microb. Ecol.">
        <title>Taxonomic and Functional Metagenomic Profiling of the Microbial Community in the Anoxic Sediment of a Sub-saline Shallow Lake (Laguna de Carrizo, Central Spain).</title>
        <authorList>
            <person name="Ferrer M."/>
            <person name="Guazzaroni M.E."/>
            <person name="Richter M."/>
            <person name="Garcia-Salamanca A."/>
            <person name="Yarza P."/>
            <person name="Suarez-Suarez A."/>
            <person name="Solano J."/>
            <person name="Alcaide M."/>
            <person name="van Dillewijn P."/>
            <person name="Molina-Henares M.A."/>
            <person name="Lopez-Cortes N."/>
            <person name="Al-Ramahi Y."/>
            <person name="Guerrero C."/>
            <person name="Acosta A."/>
            <person name="de Eugenio L.I."/>
            <person name="Martinez V."/>
            <person name="Marques S."/>
            <person name="Rojo F."/>
            <person name="Santero E."/>
            <person name="Genilloud O."/>
            <person name="Perez-Perez J."/>
            <person name="Rossello-Mora R."/>
            <person name="Ramos J.L."/>
        </authorList>
    </citation>
    <scope>NUCLEOTIDE SEQUENCE</scope>
</reference>
<dbReference type="AlphaFoldDB" id="D9PKL6"/>
<dbReference type="Pfam" id="PF08241">
    <property type="entry name" value="Methyltransf_11"/>
    <property type="match status" value="1"/>
</dbReference>
<organism evidence="2">
    <name type="scientific">sediment metagenome</name>
    <dbReference type="NCBI Taxonomy" id="749907"/>
    <lineage>
        <taxon>unclassified sequences</taxon>
        <taxon>metagenomes</taxon>
        <taxon>ecological metagenomes</taxon>
    </lineage>
</organism>
<proteinExistence type="predicted"/>
<protein>
    <submittedName>
        <fullName evidence="2">Protein containing Methyltransferase type 11 domain</fullName>
        <ecNumber evidence="2">2.1.1.-</ecNumber>
    </submittedName>
</protein>
<accession>D9PKL6</accession>
<name>D9PKL6_9ZZZZ</name>
<dbReference type="EC" id="2.1.1.-" evidence="2"/>